<dbReference type="Proteomes" id="UP001153076">
    <property type="component" value="Unassembled WGS sequence"/>
</dbReference>
<feature type="region of interest" description="Disordered" evidence="1">
    <location>
        <begin position="1"/>
        <end position="20"/>
    </location>
</feature>
<organism evidence="3 4">
    <name type="scientific">Carnegiea gigantea</name>
    <dbReference type="NCBI Taxonomy" id="171969"/>
    <lineage>
        <taxon>Eukaryota</taxon>
        <taxon>Viridiplantae</taxon>
        <taxon>Streptophyta</taxon>
        <taxon>Embryophyta</taxon>
        <taxon>Tracheophyta</taxon>
        <taxon>Spermatophyta</taxon>
        <taxon>Magnoliopsida</taxon>
        <taxon>eudicotyledons</taxon>
        <taxon>Gunneridae</taxon>
        <taxon>Pentapetalae</taxon>
        <taxon>Caryophyllales</taxon>
        <taxon>Cactineae</taxon>
        <taxon>Cactaceae</taxon>
        <taxon>Cactoideae</taxon>
        <taxon>Echinocereeae</taxon>
        <taxon>Carnegiea</taxon>
    </lineage>
</organism>
<evidence type="ECO:0000256" key="1">
    <source>
        <dbReference type="SAM" id="MobiDB-lite"/>
    </source>
</evidence>
<keyword evidence="2" id="KW-0812">Transmembrane</keyword>
<reference evidence="3" key="1">
    <citation type="submission" date="2022-04" db="EMBL/GenBank/DDBJ databases">
        <title>Carnegiea gigantea Genome sequencing and assembly v2.</title>
        <authorList>
            <person name="Copetti D."/>
            <person name="Sanderson M.J."/>
            <person name="Burquez A."/>
            <person name="Wojciechowski M.F."/>
        </authorList>
    </citation>
    <scope>NUCLEOTIDE SEQUENCE</scope>
    <source>
        <strain evidence="3">SGP5-SGP5p</strain>
        <tissue evidence="3">Aerial part</tissue>
    </source>
</reference>
<name>A0A9Q1KI17_9CARY</name>
<evidence type="ECO:0000256" key="2">
    <source>
        <dbReference type="SAM" id="Phobius"/>
    </source>
</evidence>
<keyword evidence="2" id="KW-1133">Transmembrane helix</keyword>
<feature type="transmembrane region" description="Helical" evidence="2">
    <location>
        <begin position="56"/>
        <end position="77"/>
    </location>
</feature>
<sequence length="180" mass="19078">MVQDRIGPKTGTDRTGPRPFGPVLGPILFCFRSSVRSGFGPGGPANGPNRTGHRSLIFFLSLSSLTLYSLPLHLAVFSCYCLPLNTPNRSNSLCSLVCANTGRRPAASGAAFQLVEPGENFKLIKMQMSGVGLVRFGPGSDRSGPVQDRLQTGPVLGPRSAKFSILGPADPVRSVPVLDR</sequence>
<accession>A0A9Q1KI17</accession>
<keyword evidence="2" id="KW-0472">Membrane</keyword>
<dbReference type="EMBL" id="JAKOGI010000121">
    <property type="protein sequence ID" value="KAJ8443320.1"/>
    <property type="molecule type" value="Genomic_DNA"/>
</dbReference>
<evidence type="ECO:0000313" key="3">
    <source>
        <dbReference type="EMBL" id="KAJ8443320.1"/>
    </source>
</evidence>
<proteinExistence type="predicted"/>
<keyword evidence="4" id="KW-1185">Reference proteome</keyword>
<gene>
    <name evidence="3" type="ORF">Cgig2_015801</name>
</gene>
<comment type="caution">
    <text evidence="3">The sequence shown here is derived from an EMBL/GenBank/DDBJ whole genome shotgun (WGS) entry which is preliminary data.</text>
</comment>
<protein>
    <submittedName>
        <fullName evidence="3">Uncharacterized protein</fullName>
    </submittedName>
</protein>
<dbReference type="AlphaFoldDB" id="A0A9Q1KI17"/>
<evidence type="ECO:0000313" key="4">
    <source>
        <dbReference type="Proteomes" id="UP001153076"/>
    </source>
</evidence>